<evidence type="ECO:0000259" key="11">
    <source>
        <dbReference type="Pfam" id="PF02558"/>
    </source>
</evidence>
<dbReference type="UniPathway" id="UPA00028">
    <property type="reaction ID" value="UER00004"/>
</dbReference>
<evidence type="ECO:0000256" key="1">
    <source>
        <dbReference type="ARBA" id="ARBA00004994"/>
    </source>
</evidence>
<dbReference type="GO" id="GO:0008677">
    <property type="term" value="F:2-dehydropantoate 2-reductase activity"/>
    <property type="evidence" value="ECO:0007669"/>
    <property type="project" value="UniProtKB-EC"/>
</dbReference>
<protein>
    <recommendedName>
        <fullName evidence="4 10">2-dehydropantoate 2-reductase</fullName>
        <ecNumber evidence="3 10">1.1.1.169</ecNumber>
    </recommendedName>
    <alternativeName>
        <fullName evidence="8 10">Ketopantoate reductase</fullName>
    </alternativeName>
</protein>
<dbReference type="PANTHER" id="PTHR21708">
    <property type="entry name" value="PROBABLE 2-DEHYDROPANTOATE 2-REDUCTASE"/>
    <property type="match status" value="1"/>
</dbReference>
<dbReference type="InterPro" id="IPR008927">
    <property type="entry name" value="6-PGluconate_DH-like_C_sf"/>
</dbReference>
<dbReference type="Proteomes" id="UP000054698">
    <property type="component" value="Unassembled WGS sequence"/>
</dbReference>
<dbReference type="EMBL" id="LNYB01000080">
    <property type="protein sequence ID" value="KTC97007.1"/>
    <property type="molecule type" value="Genomic_DNA"/>
</dbReference>
<evidence type="ECO:0000256" key="10">
    <source>
        <dbReference type="RuleBase" id="RU362068"/>
    </source>
</evidence>
<evidence type="ECO:0000256" key="7">
    <source>
        <dbReference type="ARBA" id="ARBA00023002"/>
    </source>
</evidence>
<dbReference type="InterPro" id="IPR003710">
    <property type="entry name" value="ApbA"/>
</dbReference>
<dbReference type="PANTHER" id="PTHR21708:SF26">
    <property type="entry name" value="2-DEHYDROPANTOATE 2-REDUCTASE"/>
    <property type="match status" value="1"/>
</dbReference>
<evidence type="ECO:0000256" key="4">
    <source>
        <dbReference type="ARBA" id="ARBA00019465"/>
    </source>
</evidence>
<gene>
    <name evidence="13" type="primary">panE</name>
    <name evidence="13" type="ORF">Lfee_1919</name>
    <name evidence="14" type="ORF">NCTC12022_02360</name>
</gene>
<organism evidence="13 15">
    <name type="scientific">Legionella feeleii</name>
    <dbReference type="NCBI Taxonomy" id="453"/>
    <lineage>
        <taxon>Bacteria</taxon>
        <taxon>Pseudomonadati</taxon>
        <taxon>Pseudomonadota</taxon>
        <taxon>Gammaproteobacteria</taxon>
        <taxon>Legionellales</taxon>
        <taxon>Legionellaceae</taxon>
        <taxon>Legionella</taxon>
    </lineage>
</organism>
<dbReference type="Pfam" id="PF08546">
    <property type="entry name" value="ApbA_C"/>
    <property type="match status" value="1"/>
</dbReference>
<comment type="similarity">
    <text evidence="2 10">Belongs to the ketopantoate reductase family.</text>
</comment>
<evidence type="ECO:0000256" key="2">
    <source>
        <dbReference type="ARBA" id="ARBA00007870"/>
    </source>
</evidence>
<evidence type="ECO:0000313" key="13">
    <source>
        <dbReference type="EMBL" id="KTC97007.1"/>
    </source>
</evidence>
<dbReference type="NCBIfam" id="TIGR00745">
    <property type="entry name" value="apbA_panE"/>
    <property type="match status" value="1"/>
</dbReference>
<evidence type="ECO:0000256" key="3">
    <source>
        <dbReference type="ARBA" id="ARBA00013014"/>
    </source>
</evidence>
<keyword evidence="6 10" id="KW-0521">NADP</keyword>
<comment type="function">
    <text evidence="10">Catalyzes the NADPH-dependent reduction of ketopantoate into pantoic acid.</text>
</comment>
<dbReference type="GO" id="GO:0005737">
    <property type="term" value="C:cytoplasm"/>
    <property type="evidence" value="ECO:0007669"/>
    <property type="project" value="TreeGrafter"/>
</dbReference>
<dbReference type="SUPFAM" id="SSF48179">
    <property type="entry name" value="6-phosphogluconate dehydrogenase C-terminal domain-like"/>
    <property type="match status" value="1"/>
</dbReference>
<evidence type="ECO:0000256" key="5">
    <source>
        <dbReference type="ARBA" id="ARBA00022655"/>
    </source>
</evidence>
<evidence type="ECO:0000313" key="16">
    <source>
        <dbReference type="Proteomes" id="UP000251942"/>
    </source>
</evidence>
<dbReference type="SUPFAM" id="SSF51735">
    <property type="entry name" value="NAD(P)-binding Rossmann-fold domains"/>
    <property type="match status" value="1"/>
</dbReference>
<keyword evidence="5 10" id="KW-0566">Pantothenate biosynthesis</keyword>
<evidence type="ECO:0000256" key="6">
    <source>
        <dbReference type="ARBA" id="ARBA00022857"/>
    </source>
</evidence>
<dbReference type="PATRIC" id="fig|453.4.peg.2103"/>
<reference evidence="13 15" key="1">
    <citation type="submission" date="2015-11" db="EMBL/GenBank/DDBJ databases">
        <title>Genomic analysis of 38 Legionella species identifies large and diverse effector repertoires.</title>
        <authorList>
            <person name="Burstein D."/>
            <person name="Amaro F."/>
            <person name="Zusman T."/>
            <person name="Lifshitz Z."/>
            <person name="Cohen O."/>
            <person name="Gilbert J.A."/>
            <person name="Pupko T."/>
            <person name="Shuman H.A."/>
            <person name="Segal G."/>
        </authorList>
    </citation>
    <scope>NUCLEOTIDE SEQUENCE [LARGE SCALE GENOMIC DNA]</scope>
    <source>
        <strain evidence="13 15">WO-44C</strain>
    </source>
</reference>
<dbReference type="InterPro" id="IPR013328">
    <property type="entry name" value="6PGD_dom2"/>
</dbReference>
<dbReference type="AlphaFoldDB" id="A0A0W0TN51"/>
<dbReference type="EMBL" id="UASS01000022">
    <property type="protein sequence ID" value="SPX61617.1"/>
    <property type="molecule type" value="Genomic_DNA"/>
</dbReference>
<evidence type="ECO:0000313" key="15">
    <source>
        <dbReference type="Proteomes" id="UP000054698"/>
    </source>
</evidence>
<dbReference type="FunFam" id="1.10.1040.10:FF:000017">
    <property type="entry name" value="2-dehydropantoate 2-reductase"/>
    <property type="match status" value="1"/>
</dbReference>
<comment type="pathway">
    <text evidence="1 10">Cofactor biosynthesis; (R)-pantothenate biosynthesis; (R)-pantoate from 3-methyl-2-oxobutanoate: step 2/2.</text>
</comment>
<reference evidence="14 16" key="2">
    <citation type="submission" date="2018-06" db="EMBL/GenBank/DDBJ databases">
        <authorList>
            <consortium name="Pathogen Informatics"/>
            <person name="Doyle S."/>
        </authorList>
    </citation>
    <scope>NUCLEOTIDE SEQUENCE [LARGE SCALE GENOMIC DNA]</scope>
    <source>
        <strain evidence="14 16">NCTC12022</strain>
    </source>
</reference>
<dbReference type="GO" id="GO:0015940">
    <property type="term" value="P:pantothenate biosynthetic process"/>
    <property type="evidence" value="ECO:0007669"/>
    <property type="project" value="UniProtKB-UniPathway"/>
</dbReference>
<dbReference type="InterPro" id="IPR013752">
    <property type="entry name" value="KPA_reductase"/>
</dbReference>
<dbReference type="STRING" id="453.Lfee_1919"/>
<keyword evidence="7 10" id="KW-0560">Oxidoreductase</keyword>
<dbReference type="InterPro" id="IPR036291">
    <property type="entry name" value="NAD(P)-bd_dom_sf"/>
</dbReference>
<keyword evidence="15" id="KW-1185">Reference proteome</keyword>
<proteinExistence type="inferred from homology"/>
<name>A0A0W0TN51_9GAMM</name>
<evidence type="ECO:0000256" key="8">
    <source>
        <dbReference type="ARBA" id="ARBA00032024"/>
    </source>
</evidence>
<dbReference type="InterPro" id="IPR051402">
    <property type="entry name" value="KPR-Related"/>
</dbReference>
<dbReference type="RefSeq" id="WP_058446179.1">
    <property type="nucleotide sequence ID" value="NZ_CAAAHT010000007.1"/>
</dbReference>
<accession>A0A0W0TN51</accession>
<sequence length="333" mass="37604">MITVTVIGSGAIGKFYGALFTLAELHVCHLERSDFSILQQQKYYELELPDGTVIEVTPKQIEKDYKQLPKSDIILIALKTTANEVLKEILPYVLKPESKILVLQNGIGNEEYLASFIKENCSILCGVTTTGATRIRPGYIKIKYLGELKLAPFLTGQSSGEEIKQLLKSSVNHAMYPKIQLAENHRFLRWTKLLWNTPFSSLAVLFNTSVDALATQSHYQKIVRALMYEVCLVAKLDDAEIANNIEKLLAATATLHGFYPSMYVDFQEGRRLESQYIVANVIDYARAHGLDTPVLSFIYETLLKLEKNGRIFTCSEQNEIFRLITPLIERSNS</sequence>
<dbReference type="Proteomes" id="UP000251942">
    <property type="component" value="Unassembled WGS sequence"/>
</dbReference>
<dbReference type="Pfam" id="PF02558">
    <property type="entry name" value="ApbA"/>
    <property type="match status" value="1"/>
</dbReference>
<dbReference type="Gene3D" id="3.40.50.720">
    <property type="entry name" value="NAD(P)-binding Rossmann-like Domain"/>
    <property type="match status" value="1"/>
</dbReference>
<evidence type="ECO:0000259" key="12">
    <source>
        <dbReference type="Pfam" id="PF08546"/>
    </source>
</evidence>
<dbReference type="Gene3D" id="1.10.1040.10">
    <property type="entry name" value="N-(1-d-carboxylethyl)-l-norvaline Dehydrogenase, domain 2"/>
    <property type="match status" value="1"/>
</dbReference>
<evidence type="ECO:0000313" key="14">
    <source>
        <dbReference type="EMBL" id="SPX61617.1"/>
    </source>
</evidence>
<evidence type="ECO:0000256" key="9">
    <source>
        <dbReference type="ARBA" id="ARBA00048793"/>
    </source>
</evidence>
<feature type="domain" description="Ketopantoate reductase N-terminal" evidence="11">
    <location>
        <begin position="4"/>
        <end position="152"/>
    </location>
</feature>
<feature type="domain" description="Ketopantoate reductase C-terminal" evidence="12">
    <location>
        <begin position="188"/>
        <end position="304"/>
    </location>
</feature>
<dbReference type="EC" id="1.1.1.169" evidence="3 10"/>
<dbReference type="InterPro" id="IPR013332">
    <property type="entry name" value="KPR_N"/>
</dbReference>
<comment type="catalytic activity">
    <reaction evidence="9 10">
        <text>(R)-pantoate + NADP(+) = 2-dehydropantoate + NADPH + H(+)</text>
        <dbReference type="Rhea" id="RHEA:16233"/>
        <dbReference type="ChEBI" id="CHEBI:11561"/>
        <dbReference type="ChEBI" id="CHEBI:15378"/>
        <dbReference type="ChEBI" id="CHEBI:15980"/>
        <dbReference type="ChEBI" id="CHEBI:57783"/>
        <dbReference type="ChEBI" id="CHEBI:58349"/>
        <dbReference type="EC" id="1.1.1.169"/>
    </reaction>
</comment>